<dbReference type="OMA" id="VWAIDMG"/>
<dbReference type="SUPFAM" id="SSF53335">
    <property type="entry name" value="S-adenosyl-L-methionine-dependent methyltransferases"/>
    <property type="match status" value="1"/>
</dbReference>
<name>S3DF13_GLAL2</name>
<dbReference type="InterPro" id="IPR029063">
    <property type="entry name" value="SAM-dependent_MTases_sf"/>
</dbReference>
<dbReference type="Pfam" id="PF13489">
    <property type="entry name" value="Methyltransf_23"/>
    <property type="match status" value="1"/>
</dbReference>
<dbReference type="OrthoDB" id="2013972at2759"/>
<evidence type="ECO:0000313" key="3">
    <source>
        <dbReference type="Proteomes" id="UP000016922"/>
    </source>
</evidence>
<evidence type="ECO:0000256" key="1">
    <source>
        <dbReference type="SAM" id="MobiDB-lite"/>
    </source>
</evidence>
<evidence type="ECO:0000313" key="2">
    <source>
        <dbReference type="EMBL" id="EPE30576.1"/>
    </source>
</evidence>
<sequence>MSEPSKETSEPQPPTEATILEATEAPVSPAGAKEERAQEPTVEQIAQQQSAAEQATTTIEAASDTHSDAGYESDFESRASTSISSSVRDYAFENGRRYHSFRAGKYQFPNDETEQEREDMKHSMIINLCGGKLHYAPLQNPQQILDVGTGTGIWAIDMGDEYPSAEILGIDLSPIQPLWLPPNVKFMVDDAESPWLSKPNSLDYVHARHMCSAIKNWPKLLSEAYTAIKPGGWIEIQDLQYKMHCDDNTMSSTYDVQKFLGLVHEGLAAFGIDLSAMVNNIQVLRDAGFINVETRVFKVPCGVWPKNKTMKMIGLYLRSVIFDGLQAISMGPFTRGLKWTPEEVEVFLVDVRKSLFDASTHSYLPFHVFYGQKPLDA</sequence>
<keyword evidence="2" id="KW-0808">Transferase</keyword>
<organism evidence="2 3">
    <name type="scientific">Glarea lozoyensis (strain ATCC 20868 / MF5171)</name>
    <dbReference type="NCBI Taxonomy" id="1116229"/>
    <lineage>
        <taxon>Eukaryota</taxon>
        <taxon>Fungi</taxon>
        <taxon>Dikarya</taxon>
        <taxon>Ascomycota</taxon>
        <taxon>Pezizomycotina</taxon>
        <taxon>Leotiomycetes</taxon>
        <taxon>Helotiales</taxon>
        <taxon>Helotiaceae</taxon>
        <taxon>Glarea</taxon>
    </lineage>
</organism>
<dbReference type="HOGENOM" id="CLU_010595_7_1_1"/>
<dbReference type="KEGG" id="glz:GLAREA_03543"/>
<dbReference type="RefSeq" id="XP_008081987.1">
    <property type="nucleotide sequence ID" value="XM_008083796.1"/>
</dbReference>
<keyword evidence="3" id="KW-1185">Reference proteome</keyword>
<dbReference type="GO" id="GO:0008168">
    <property type="term" value="F:methyltransferase activity"/>
    <property type="evidence" value="ECO:0007669"/>
    <property type="project" value="UniProtKB-KW"/>
</dbReference>
<protein>
    <submittedName>
        <fullName evidence="2">S-adenosyl-L-methionine-dependent methyltransferase</fullName>
    </submittedName>
</protein>
<dbReference type="Proteomes" id="UP000016922">
    <property type="component" value="Unassembled WGS sequence"/>
</dbReference>
<dbReference type="EMBL" id="KE145363">
    <property type="protein sequence ID" value="EPE30576.1"/>
    <property type="molecule type" value="Genomic_DNA"/>
</dbReference>
<feature type="region of interest" description="Disordered" evidence="1">
    <location>
        <begin position="1"/>
        <end position="77"/>
    </location>
</feature>
<reference evidence="2 3" key="1">
    <citation type="journal article" date="2013" name="BMC Genomics">
        <title>Genomics-driven discovery of the pneumocandin biosynthetic gene cluster in the fungus Glarea lozoyensis.</title>
        <authorList>
            <person name="Chen L."/>
            <person name="Yue Q."/>
            <person name="Zhang X."/>
            <person name="Xiang M."/>
            <person name="Wang C."/>
            <person name="Li S."/>
            <person name="Che Y."/>
            <person name="Ortiz-Lopez F.J."/>
            <person name="Bills G.F."/>
            <person name="Liu X."/>
            <person name="An Z."/>
        </authorList>
    </citation>
    <scope>NUCLEOTIDE SEQUENCE [LARGE SCALE GENOMIC DNA]</scope>
    <source>
        <strain evidence="3">ATCC 20868 / MF5171</strain>
    </source>
</reference>
<dbReference type="GeneID" id="19462598"/>
<proteinExistence type="predicted"/>
<keyword evidence="2" id="KW-0489">Methyltransferase</keyword>
<dbReference type="AlphaFoldDB" id="S3DF13"/>
<dbReference type="GO" id="GO:0032259">
    <property type="term" value="P:methylation"/>
    <property type="evidence" value="ECO:0007669"/>
    <property type="project" value="UniProtKB-KW"/>
</dbReference>
<dbReference type="CDD" id="cd02440">
    <property type="entry name" value="AdoMet_MTases"/>
    <property type="match status" value="1"/>
</dbReference>
<feature type="compositionally biased region" description="Low complexity" evidence="1">
    <location>
        <begin position="43"/>
        <end position="62"/>
    </location>
</feature>
<dbReference type="eggNOG" id="ENOG502S6PS">
    <property type="taxonomic scope" value="Eukaryota"/>
</dbReference>
<accession>S3DF13</accession>
<gene>
    <name evidence="2" type="ORF">GLAREA_03543</name>
</gene>
<dbReference type="Gene3D" id="3.40.50.150">
    <property type="entry name" value="Vaccinia Virus protein VP39"/>
    <property type="match status" value="1"/>
</dbReference>
<dbReference type="PANTHER" id="PTHR43591:SF10">
    <property type="entry name" value="ABC TRANSMEMBRANE TYPE-1 DOMAIN-CONTAINING PROTEIN-RELATED"/>
    <property type="match status" value="1"/>
</dbReference>
<dbReference type="PANTHER" id="PTHR43591">
    <property type="entry name" value="METHYLTRANSFERASE"/>
    <property type="match status" value="1"/>
</dbReference>